<feature type="region of interest" description="Disordered" evidence="2">
    <location>
        <begin position="116"/>
        <end position="136"/>
    </location>
</feature>
<dbReference type="GO" id="GO:0098978">
    <property type="term" value="C:glutamatergic synapse"/>
    <property type="evidence" value="ECO:0007669"/>
    <property type="project" value="TreeGrafter"/>
</dbReference>
<feature type="compositionally biased region" description="Low complexity" evidence="2">
    <location>
        <begin position="634"/>
        <end position="648"/>
    </location>
</feature>
<sequence>MAATLSEDDFQRLQTQLLELRTKNYSLDEHCRRQSQEVVSLRHSLDEHKKELAKANSALSRSKKAKEVERLLVDNEVLQRKLQSQEDEFRLQNQTLMHELSATVQASEALEKKLQELQGSNSRKGSPESNKGDSKLQDEMRRLRAENLALQKSLTGMLGNVEGGMPTIDHPLMVDGEDGLSEIIDQRSMEAKLQLNIEIEEKNMLKGQLAQLETQYKNERGQLEEENEKLAEKLKRKQESFLQIQQEKDAIYLESKKALEAMQASKDQEIQQLKEMIQRLQGQLNSALQSQQDHQTVSTSTIQQLEETITELQTKLNNASPDLLQQTLAEKASLEMLLRDSCQKSDNSDKEREALLRMNEEMASKITSMQNTIDGLEESSRSSAIAASEANKVAEKRKALVEEMGAHLLEEEEKHRQALEKLRQEFEEKLHLSNEALLVEQERAAKAIENEAALALYKRLLPSLKEEVLQLKAEAQERVDMLQKAIEESKDDLEQCKARLSDDYTKLKSQLDDAVKDLTIQLEISNSQKCEFEEEAKKLKQELKDNVEERKIQDKKGLSMVKELKRQFQTERRRADKLQERLQEVLNDTSLGRSADELFQPISYEERQRGDSSSIGSWSYVSGNNENSKDSSKDSANNNSSGGHSVNGEQSAPAKASPGLLEQENNDLVGRLAALQEEKWVLEEKINHLEVSNSSMADDFVSKTAIIQYYCMDSKYAPHTHTNEPALTDTSTQSDLSVTDHSTRKSAMAHHQAGSTPEKLTVKRLVDFIKDKGDENLKEMNRRMQRMLEETLTKNMHLQKDLEVISQELHRIRQLVEAPDKDAKI</sequence>
<proteinExistence type="predicted"/>
<keyword evidence="1" id="KW-0175">Coiled coil</keyword>
<protein>
    <submittedName>
        <fullName evidence="3">Putative myosin heavy chain muscle-like protein</fullName>
    </submittedName>
</protein>
<dbReference type="EMBL" id="GEGO01001155">
    <property type="protein sequence ID" value="JAR94249.1"/>
    <property type="molecule type" value="Transcribed_RNA"/>
</dbReference>
<feature type="coiled-coil region" evidence="1">
    <location>
        <begin position="405"/>
        <end position="588"/>
    </location>
</feature>
<dbReference type="InterPro" id="IPR026204">
    <property type="entry name" value="GRIPAP1"/>
</dbReference>
<feature type="coiled-coil region" evidence="1">
    <location>
        <begin position="665"/>
        <end position="692"/>
    </location>
</feature>
<evidence type="ECO:0000256" key="1">
    <source>
        <dbReference type="SAM" id="Coils"/>
    </source>
</evidence>
<feature type="compositionally biased region" description="Polar residues" evidence="2">
    <location>
        <begin position="723"/>
        <end position="740"/>
    </location>
</feature>
<feature type="region of interest" description="Disordered" evidence="2">
    <location>
        <begin position="602"/>
        <end position="656"/>
    </location>
</feature>
<feature type="compositionally biased region" description="Polar residues" evidence="2">
    <location>
        <begin position="117"/>
        <end position="129"/>
    </location>
</feature>
<dbReference type="GO" id="GO:0098837">
    <property type="term" value="C:postsynaptic recycling endosome"/>
    <property type="evidence" value="ECO:0007669"/>
    <property type="project" value="TreeGrafter"/>
</dbReference>
<feature type="coiled-coil region" evidence="1">
    <location>
        <begin position="195"/>
        <end position="290"/>
    </location>
</feature>
<accession>A0A147BTY4</accession>
<feature type="compositionally biased region" description="Low complexity" evidence="2">
    <location>
        <begin position="611"/>
        <end position="626"/>
    </location>
</feature>
<dbReference type="GO" id="GO:0099152">
    <property type="term" value="P:regulation of neurotransmitter receptor transport, endosome to postsynaptic membrane"/>
    <property type="evidence" value="ECO:0007669"/>
    <property type="project" value="TreeGrafter"/>
</dbReference>
<dbReference type="GO" id="GO:1905244">
    <property type="term" value="P:regulation of modification of synaptic structure"/>
    <property type="evidence" value="ECO:0007669"/>
    <property type="project" value="TreeGrafter"/>
</dbReference>
<evidence type="ECO:0000256" key="2">
    <source>
        <dbReference type="SAM" id="MobiDB-lite"/>
    </source>
</evidence>
<dbReference type="GO" id="GO:0098887">
    <property type="term" value="P:neurotransmitter receptor transport, endosome to postsynaptic membrane"/>
    <property type="evidence" value="ECO:0007669"/>
    <property type="project" value="TreeGrafter"/>
</dbReference>
<dbReference type="AlphaFoldDB" id="A0A147BTY4"/>
<evidence type="ECO:0000313" key="3">
    <source>
        <dbReference type="EMBL" id="JAR94249.1"/>
    </source>
</evidence>
<feature type="region of interest" description="Disordered" evidence="2">
    <location>
        <begin position="722"/>
        <end position="757"/>
    </location>
</feature>
<dbReference type="GO" id="GO:0098998">
    <property type="term" value="C:extrinsic component of postsynaptic early endosome membrane"/>
    <property type="evidence" value="ECO:0007669"/>
    <property type="project" value="TreeGrafter"/>
</dbReference>
<dbReference type="PANTHER" id="PTHR18978:SF1">
    <property type="entry name" value="GRIP1-ASSOCIATED PROTEIN 1"/>
    <property type="match status" value="1"/>
</dbReference>
<reference evidence="3" key="1">
    <citation type="journal article" date="2018" name="PLoS Negl. Trop. Dis.">
        <title>Sialome diversity of ticks revealed by RNAseq of single tick salivary glands.</title>
        <authorList>
            <person name="Perner J."/>
            <person name="Kropackova S."/>
            <person name="Kopacek P."/>
            <person name="Ribeiro J.M."/>
        </authorList>
    </citation>
    <scope>NUCLEOTIDE SEQUENCE</scope>
    <source>
        <strain evidence="3">Siblings of single egg batch collected in Ceske Budejovice</strain>
        <tissue evidence="3">Salivary glands</tissue>
    </source>
</reference>
<dbReference type="PANTHER" id="PTHR18978">
    <property type="entry name" value="GRIP-1 ASSOCIATED PROTEIN 1"/>
    <property type="match status" value="1"/>
</dbReference>
<dbReference type="GO" id="GO:0099158">
    <property type="term" value="P:regulation of recycling endosome localization within postsynapse"/>
    <property type="evidence" value="ECO:0007669"/>
    <property type="project" value="TreeGrafter"/>
</dbReference>
<name>A0A147BTY4_IXORI</name>
<organism evidence="3">
    <name type="scientific">Ixodes ricinus</name>
    <name type="common">Common tick</name>
    <name type="synonym">Acarus ricinus</name>
    <dbReference type="NCBI Taxonomy" id="34613"/>
    <lineage>
        <taxon>Eukaryota</taxon>
        <taxon>Metazoa</taxon>
        <taxon>Ecdysozoa</taxon>
        <taxon>Arthropoda</taxon>
        <taxon>Chelicerata</taxon>
        <taxon>Arachnida</taxon>
        <taxon>Acari</taxon>
        <taxon>Parasitiformes</taxon>
        <taxon>Ixodida</taxon>
        <taxon>Ixodoidea</taxon>
        <taxon>Ixodidae</taxon>
        <taxon>Ixodinae</taxon>
        <taxon>Ixodes</taxon>
    </lineage>
</organism>